<evidence type="ECO:0000256" key="1">
    <source>
        <dbReference type="ARBA" id="ARBA00018672"/>
    </source>
</evidence>
<dbReference type="EMBL" id="CP046244">
    <property type="protein sequence ID" value="QGP90878.1"/>
    <property type="molecule type" value="Genomic_DNA"/>
</dbReference>
<keyword evidence="7" id="KW-1185">Reference proteome</keyword>
<comment type="function">
    <text evidence="3">May play the central regulatory role in sporulation. It may be an element of the effector pathway responsible for the activation of sporulation genes in response to nutritional stress. Spo0A may act in concert with spo0H (a sigma factor) to control the expression of some genes that are critical to the sporulation process.</text>
</comment>
<reference evidence="6 7" key="1">
    <citation type="submission" date="2019-11" db="EMBL/GenBank/DDBJ databases">
        <title>Genome sequence of Moorella glycerini DSM11254.</title>
        <authorList>
            <person name="Poehlein A."/>
            <person name="Boeer T."/>
            <person name="Daniel R."/>
        </authorList>
    </citation>
    <scope>NUCLEOTIDE SEQUENCE [LARGE SCALE GENOMIC DNA]</scope>
    <source>
        <strain evidence="6 7">DSM 11254</strain>
    </source>
</reference>
<dbReference type="AlphaFoldDB" id="A0A6I5ZM15"/>
<dbReference type="GO" id="GO:0000160">
    <property type="term" value="P:phosphorelay signal transduction system"/>
    <property type="evidence" value="ECO:0007669"/>
    <property type="project" value="InterPro"/>
</dbReference>
<dbReference type="InterPro" id="IPR001789">
    <property type="entry name" value="Sig_transdc_resp-reg_receiver"/>
</dbReference>
<dbReference type="RefSeq" id="WP_156271333.1">
    <property type="nucleotide sequence ID" value="NZ_CP046244.1"/>
</dbReference>
<evidence type="ECO:0000256" key="4">
    <source>
        <dbReference type="PROSITE-ProRule" id="PRU00169"/>
    </source>
</evidence>
<feature type="modified residue" description="4-aspartylphosphate" evidence="4">
    <location>
        <position position="52"/>
    </location>
</feature>
<proteinExistence type="predicted"/>
<feature type="domain" description="Response regulatory" evidence="5">
    <location>
        <begin position="3"/>
        <end position="119"/>
    </location>
</feature>
<dbReference type="PANTHER" id="PTHR44591:SF25">
    <property type="entry name" value="CHEMOTAXIS TWO-COMPONENT RESPONSE REGULATOR"/>
    <property type="match status" value="1"/>
</dbReference>
<keyword evidence="2 4" id="KW-0597">Phosphoprotein</keyword>
<sequence length="131" mass="14082">MVKVLIVDDSSAVRAYHAAVLQGCGFAVDVAANGYEGLEKICAADYDVLLVDVNMPSMHGYELVKEIRKTERGQSMGIIMISTEAGPHDRLAAYKAGADLYLVKPVDPEELKKTCLHLAGLKGGTYHEGTS</sequence>
<dbReference type="PROSITE" id="PS50110">
    <property type="entry name" value="RESPONSE_REGULATORY"/>
    <property type="match status" value="1"/>
</dbReference>
<evidence type="ECO:0000313" key="6">
    <source>
        <dbReference type="EMBL" id="QGP90878.1"/>
    </source>
</evidence>
<protein>
    <recommendedName>
        <fullName evidence="1">Stage 0 sporulation protein A homolog</fullName>
    </recommendedName>
</protein>
<gene>
    <name evidence="6" type="primary">cheY_1</name>
    <name evidence="6" type="ORF">MGLY_01900</name>
</gene>
<organism evidence="6 7">
    <name type="scientific">Neomoorella glycerini</name>
    <dbReference type="NCBI Taxonomy" id="55779"/>
    <lineage>
        <taxon>Bacteria</taxon>
        <taxon>Bacillati</taxon>
        <taxon>Bacillota</taxon>
        <taxon>Clostridia</taxon>
        <taxon>Neomoorellales</taxon>
        <taxon>Neomoorellaceae</taxon>
        <taxon>Neomoorella</taxon>
    </lineage>
</organism>
<dbReference type="InterPro" id="IPR050595">
    <property type="entry name" value="Bact_response_regulator"/>
</dbReference>
<dbReference type="Proteomes" id="UP000425916">
    <property type="component" value="Chromosome"/>
</dbReference>
<evidence type="ECO:0000259" key="5">
    <source>
        <dbReference type="PROSITE" id="PS50110"/>
    </source>
</evidence>
<dbReference type="PANTHER" id="PTHR44591">
    <property type="entry name" value="STRESS RESPONSE REGULATOR PROTEIN 1"/>
    <property type="match status" value="1"/>
</dbReference>
<name>A0A6I5ZM15_9FIRM</name>
<evidence type="ECO:0000256" key="2">
    <source>
        <dbReference type="ARBA" id="ARBA00022553"/>
    </source>
</evidence>
<dbReference type="OrthoDB" id="9790669at2"/>
<evidence type="ECO:0000256" key="3">
    <source>
        <dbReference type="ARBA" id="ARBA00024867"/>
    </source>
</evidence>
<dbReference type="InterPro" id="IPR011006">
    <property type="entry name" value="CheY-like_superfamily"/>
</dbReference>
<dbReference type="SMART" id="SM00448">
    <property type="entry name" value="REC"/>
    <property type="match status" value="1"/>
</dbReference>
<dbReference type="Gene3D" id="3.40.50.2300">
    <property type="match status" value="1"/>
</dbReference>
<evidence type="ECO:0000313" key="7">
    <source>
        <dbReference type="Proteomes" id="UP000425916"/>
    </source>
</evidence>
<dbReference type="SUPFAM" id="SSF52172">
    <property type="entry name" value="CheY-like"/>
    <property type="match status" value="1"/>
</dbReference>
<dbReference type="Pfam" id="PF00072">
    <property type="entry name" value="Response_reg"/>
    <property type="match status" value="1"/>
</dbReference>
<accession>A0A6I5ZM15</accession>